<reference evidence="2 3" key="1">
    <citation type="submission" date="2019-11" db="EMBL/GenBank/DDBJ databases">
        <title>Whole genome sequence of Oryza granulata.</title>
        <authorList>
            <person name="Li W."/>
        </authorList>
    </citation>
    <scope>NUCLEOTIDE SEQUENCE [LARGE SCALE GENOMIC DNA]</scope>
    <source>
        <strain evidence="3">cv. Menghai</strain>
        <tissue evidence="2">Leaf</tissue>
    </source>
</reference>
<dbReference type="PANTHER" id="PTHR31008">
    <property type="entry name" value="COP1-INTERACTING PROTEIN-RELATED"/>
    <property type="match status" value="1"/>
</dbReference>
<feature type="compositionally biased region" description="Low complexity" evidence="1">
    <location>
        <begin position="403"/>
        <end position="416"/>
    </location>
</feature>
<feature type="region of interest" description="Disordered" evidence="1">
    <location>
        <begin position="543"/>
        <end position="617"/>
    </location>
</feature>
<dbReference type="OrthoDB" id="688551at2759"/>
<keyword evidence="3" id="KW-1185">Reference proteome</keyword>
<feature type="compositionally biased region" description="Basic and acidic residues" evidence="1">
    <location>
        <begin position="71"/>
        <end position="104"/>
    </location>
</feature>
<feature type="compositionally biased region" description="Basic and acidic residues" evidence="1">
    <location>
        <begin position="368"/>
        <end position="401"/>
    </location>
</feature>
<feature type="compositionally biased region" description="Acidic residues" evidence="1">
    <location>
        <begin position="57"/>
        <end position="70"/>
    </location>
</feature>
<feature type="compositionally biased region" description="Gly residues" evidence="1">
    <location>
        <begin position="39"/>
        <end position="54"/>
    </location>
</feature>
<proteinExistence type="predicted"/>
<evidence type="ECO:0000313" key="3">
    <source>
        <dbReference type="Proteomes" id="UP000479710"/>
    </source>
</evidence>
<feature type="compositionally biased region" description="Low complexity" evidence="1">
    <location>
        <begin position="217"/>
        <end position="226"/>
    </location>
</feature>
<feature type="region of interest" description="Disordered" evidence="1">
    <location>
        <begin position="32"/>
        <end position="278"/>
    </location>
</feature>
<evidence type="ECO:0000313" key="2">
    <source>
        <dbReference type="EMBL" id="KAF0931176.1"/>
    </source>
</evidence>
<dbReference type="Proteomes" id="UP000479710">
    <property type="component" value="Unassembled WGS sequence"/>
</dbReference>
<organism evidence="2 3">
    <name type="scientific">Oryza meyeriana var. granulata</name>
    <dbReference type="NCBI Taxonomy" id="110450"/>
    <lineage>
        <taxon>Eukaryota</taxon>
        <taxon>Viridiplantae</taxon>
        <taxon>Streptophyta</taxon>
        <taxon>Embryophyta</taxon>
        <taxon>Tracheophyta</taxon>
        <taxon>Spermatophyta</taxon>
        <taxon>Magnoliopsida</taxon>
        <taxon>Liliopsida</taxon>
        <taxon>Poales</taxon>
        <taxon>Poaceae</taxon>
        <taxon>BOP clade</taxon>
        <taxon>Oryzoideae</taxon>
        <taxon>Oryzeae</taxon>
        <taxon>Oryzinae</taxon>
        <taxon>Oryza</taxon>
        <taxon>Oryza meyeriana</taxon>
    </lineage>
</organism>
<protein>
    <submittedName>
        <fullName evidence="2">Uncharacterized protein</fullName>
    </submittedName>
</protein>
<name>A0A6G1F2P4_9ORYZ</name>
<feature type="compositionally biased region" description="Basic and acidic residues" evidence="1">
    <location>
        <begin position="322"/>
        <end position="341"/>
    </location>
</feature>
<dbReference type="PANTHER" id="PTHR31008:SF26">
    <property type="entry name" value="OS02G0781900 PROTEIN"/>
    <property type="match status" value="1"/>
</dbReference>
<feature type="compositionally biased region" description="Basic and acidic residues" evidence="1">
    <location>
        <begin position="135"/>
        <end position="148"/>
    </location>
</feature>
<dbReference type="EMBL" id="SPHZ02000001">
    <property type="protein sequence ID" value="KAF0931176.1"/>
    <property type="molecule type" value="Genomic_DNA"/>
</dbReference>
<gene>
    <name evidence="2" type="ORF">E2562_002531</name>
</gene>
<feature type="compositionally biased region" description="Low complexity" evidence="1">
    <location>
        <begin position="457"/>
        <end position="467"/>
    </location>
</feature>
<feature type="compositionally biased region" description="Low complexity" evidence="1">
    <location>
        <begin position="166"/>
        <end position="175"/>
    </location>
</feature>
<dbReference type="AlphaFoldDB" id="A0A6G1F2P4"/>
<feature type="region of interest" description="Disordered" evidence="1">
    <location>
        <begin position="483"/>
        <end position="514"/>
    </location>
</feature>
<sequence>MSRDGGAGGGEVDLWAMAAELERKFAGYKQRLAERSGTPRGGDGVDDAGGGGNRGGEEEDEGDGDGGDGGDDVRGRMYEAYTRRRDERLREGWRARMERKEAEVKALWAQLERGAGGRAAGCCATATDDGGGTAGEKHGDDGEKRRSSDVAAPAGRISGKKHARTRSFSSSTAKSSRPDAGTRRALSQEPPPPTSEPPAAAADGGGAGRKENHRVARVTGAGAMAAAKRRVFSGHRSSAAKEHGSAKGGPKSKPPRSLPRRSSSGGLEDLKEAAQTTTCAVAAPVQSCSTEEASLPTQFAGEANAPAASPASDCGEVVSSGADDRHEAGAEAKTAGEHNAEEVTVSPGKLANGEITSDSDTEPSYVYVKKDDVEEDDAMTRRSEALAGSDDKPDLEMDKKNSAAAAAAAAAEETTAPPSDAVAAESATTIAKEAPARESSDESSFSGRSGGSPPPSSTSASCISRAPSIERLLEEDAALLRKKRQESAEKCALTTTRTMTTPPARVSGAARSPREAVRGFKRFLSFGKKNRGGREVTVIDCTSPSVPSVADDDSGSGGWQSSDTIKPRMTSLDAASDDMDHGYTGSPRAGSLQSLVAASPAKSELNEIDPQEKSPKAHRSFFSFRSFNCGRS</sequence>
<comment type="caution">
    <text evidence="2">The sequence shown here is derived from an EMBL/GenBank/DDBJ whole genome shotgun (WGS) entry which is preliminary data.</text>
</comment>
<accession>A0A6G1F2P4</accession>
<evidence type="ECO:0000256" key="1">
    <source>
        <dbReference type="SAM" id="MobiDB-lite"/>
    </source>
</evidence>
<feature type="compositionally biased region" description="Low complexity" evidence="1">
    <location>
        <begin position="303"/>
        <end position="312"/>
    </location>
</feature>
<feature type="region of interest" description="Disordered" evidence="1">
    <location>
        <begin position="299"/>
        <end position="467"/>
    </location>
</feature>